<dbReference type="Pfam" id="PF12833">
    <property type="entry name" value="HTH_18"/>
    <property type="match status" value="1"/>
</dbReference>
<evidence type="ECO:0000259" key="3">
    <source>
        <dbReference type="PROSITE" id="PS01124"/>
    </source>
</evidence>
<feature type="domain" description="HTH araC/xylS-type" evidence="3">
    <location>
        <begin position="213"/>
        <end position="311"/>
    </location>
</feature>
<evidence type="ECO:0000313" key="4">
    <source>
        <dbReference type="EMBL" id="CUR54094.1"/>
    </source>
</evidence>
<dbReference type="SUPFAM" id="SSF46689">
    <property type="entry name" value="Homeodomain-like"/>
    <property type="match status" value="2"/>
</dbReference>
<dbReference type="InterPro" id="IPR052158">
    <property type="entry name" value="INH-QAR"/>
</dbReference>
<reference evidence="4" key="1">
    <citation type="submission" date="2015-08" db="EMBL/GenBank/DDBJ databases">
        <authorList>
            <person name="Babu N.S."/>
            <person name="Beckwith C.J."/>
            <person name="Beseler K.G."/>
            <person name="Brison A."/>
            <person name="Carone J.V."/>
            <person name="Caskin T.P."/>
            <person name="Diamond M."/>
            <person name="Durham M.E."/>
            <person name="Foxe J.M."/>
            <person name="Go M."/>
            <person name="Henderson B.A."/>
            <person name="Jones I.B."/>
            <person name="McGettigan J.A."/>
            <person name="Micheletti S.J."/>
            <person name="Nasrallah M.E."/>
            <person name="Ortiz D."/>
            <person name="Piller C.R."/>
            <person name="Privatt S.R."/>
            <person name="Schneider S.L."/>
            <person name="Sharp S."/>
            <person name="Smith T.C."/>
            <person name="Stanton J.D."/>
            <person name="Ullery H.E."/>
            <person name="Wilson R.J."/>
            <person name="Serrano M.G."/>
            <person name="Buck G."/>
            <person name="Lee V."/>
            <person name="Wang Y."/>
            <person name="Carvalho R."/>
            <person name="Voegtly L."/>
            <person name="Shi R."/>
            <person name="Duckworth R."/>
            <person name="Johnson A."/>
            <person name="Loviza R."/>
            <person name="Walstead R."/>
            <person name="Shah Z."/>
            <person name="Kiflezghi M."/>
            <person name="Wade K."/>
            <person name="Ball S.L."/>
            <person name="Bradley K.W."/>
            <person name="Asai D.J."/>
            <person name="Bowman C.A."/>
            <person name="Russell D.A."/>
            <person name="Pope W.H."/>
            <person name="Jacobs-Sera D."/>
            <person name="Hendrix R.W."/>
            <person name="Hatfull G.F."/>
        </authorList>
    </citation>
    <scope>NUCLEOTIDE SEQUENCE</scope>
</reference>
<sequence>MLTNVAALVWDGVAPFELGVVCEAFGIDRSDEDLPVMDFAVAGVAPGPVQTSVGFTIDVRHGLDRVAQADLVAVPAMKRGQSAPPAALEALTAAVDRGARVLSVCSGAFALGEAGLLDGRECTTHWRYTDELAARFPLARVVPEVLYVDTGLVITSAGSAAGLDAALHLWRLEYGAAAASKVARRMVVPPQRAGGQAQFIARPVTDCSAETLGPLLTWITENLGEDLSVETLARRSHMSARTFARRFRAETGVTPHSWVTSQRVLAAEELLERTDHSVDWIAGEVGFGNAAGLRHHFARSRGVSPQEYRRAFSA</sequence>
<accession>A0A2P2BWH4</accession>
<dbReference type="GO" id="GO:0043565">
    <property type="term" value="F:sequence-specific DNA binding"/>
    <property type="evidence" value="ECO:0007669"/>
    <property type="project" value="InterPro"/>
</dbReference>
<evidence type="ECO:0000256" key="2">
    <source>
        <dbReference type="ARBA" id="ARBA00023163"/>
    </source>
</evidence>
<dbReference type="SMART" id="SM00342">
    <property type="entry name" value="HTH_ARAC"/>
    <property type="match status" value="1"/>
</dbReference>
<dbReference type="InterPro" id="IPR029062">
    <property type="entry name" value="Class_I_gatase-like"/>
</dbReference>
<dbReference type="InterPro" id="IPR002818">
    <property type="entry name" value="DJ-1/PfpI"/>
</dbReference>
<dbReference type="InterPro" id="IPR009057">
    <property type="entry name" value="Homeodomain-like_sf"/>
</dbReference>
<gene>
    <name evidence="4" type="ORF">NOCA2120127</name>
</gene>
<keyword evidence="2" id="KW-0804">Transcription</keyword>
<evidence type="ECO:0000256" key="1">
    <source>
        <dbReference type="ARBA" id="ARBA00023015"/>
    </source>
</evidence>
<dbReference type="InterPro" id="IPR018060">
    <property type="entry name" value="HTH_AraC"/>
</dbReference>
<dbReference type="GO" id="GO:0003700">
    <property type="term" value="F:DNA-binding transcription factor activity"/>
    <property type="evidence" value="ECO:0007669"/>
    <property type="project" value="InterPro"/>
</dbReference>
<dbReference type="CDD" id="cd03137">
    <property type="entry name" value="GATase1_AraC_1"/>
    <property type="match status" value="1"/>
</dbReference>
<dbReference type="PANTHER" id="PTHR43130">
    <property type="entry name" value="ARAC-FAMILY TRANSCRIPTIONAL REGULATOR"/>
    <property type="match status" value="1"/>
</dbReference>
<dbReference type="Gene3D" id="1.10.10.60">
    <property type="entry name" value="Homeodomain-like"/>
    <property type="match status" value="1"/>
</dbReference>
<dbReference type="SUPFAM" id="SSF52317">
    <property type="entry name" value="Class I glutamine amidotransferase-like"/>
    <property type="match status" value="1"/>
</dbReference>
<dbReference type="Gene3D" id="3.40.50.880">
    <property type="match status" value="1"/>
</dbReference>
<proteinExistence type="predicted"/>
<dbReference type="PANTHER" id="PTHR43130:SF3">
    <property type="entry name" value="HTH-TYPE TRANSCRIPTIONAL REGULATOR RV1931C"/>
    <property type="match status" value="1"/>
</dbReference>
<dbReference type="AlphaFoldDB" id="A0A2P2BWH4"/>
<dbReference type="EMBL" id="CZKA01000004">
    <property type="protein sequence ID" value="CUR54094.1"/>
    <property type="molecule type" value="Genomic_DNA"/>
</dbReference>
<keyword evidence="1" id="KW-0805">Transcription regulation</keyword>
<protein>
    <submittedName>
        <fullName evidence="4">Transcriptional regulator, AraC family</fullName>
    </submittedName>
</protein>
<organism evidence="4">
    <name type="scientific">metagenome</name>
    <dbReference type="NCBI Taxonomy" id="256318"/>
    <lineage>
        <taxon>unclassified sequences</taxon>
        <taxon>metagenomes</taxon>
    </lineage>
</organism>
<name>A0A2P2BWH4_9ZZZZ</name>
<dbReference type="Pfam" id="PF01965">
    <property type="entry name" value="DJ-1_PfpI"/>
    <property type="match status" value="1"/>
</dbReference>
<dbReference type="PROSITE" id="PS01124">
    <property type="entry name" value="HTH_ARAC_FAMILY_2"/>
    <property type="match status" value="1"/>
</dbReference>